<keyword evidence="2" id="KW-1185">Reference proteome</keyword>
<protein>
    <recommendedName>
        <fullName evidence="3">Single-stranded DNA-binding protein</fullName>
    </recommendedName>
</protein>
<organism evidence="1 2">
    <name type="scientific">Sphingobacterium populi</name>
    <dbReference type="NCBI Taxonomy" id="1812824"/>
    <lineage>
        <taxon>Bacteria</taxon>
        <taxon>Pseudomonadati</taxon>
        <taxon>Bacteroidota</taxon>
        <taxon>Sphingobacteriia</taxon>
        <taxon>Sphingobacteriales</taxon>
        <taxon>Sphingobacteriaceae</taxon>
        <taxon>Sphingobacterium</taxon>
    </lineage>
</organism>
<sequence length="121" mass="13195">MALTKIKGIIKEVLPVQTYGQNGEGRIQTIVIFVPGYVDRYTNEKKSADEEWGVSVFNENIDKHGFNVNSVGKVVEADITLQGRSFDKSTGGKAYSVNVGLKQITVIAEATKAGDDDDLPF</sequence>
<reference evidence="2" key="1">
    <citation type="journal article" date="2019" name="Int. J. Syst. Evol. Microbiol.">
        <title>The Global Catalogue of Microorganisms (GCM) 10K type strain sequencing project: providing services to taxonomists for standard genome sequencing and annotation.</title>
        <authorList>
            <consortium name="The Broad Institute Genomics Platform"/>
            <consortium name="The Broad Institute Genome Sequencing Center for Infectious Disease"/>
            <person name="Wu L."/>
            <person name="Ma J."/>
        </authorList>
    </citation>
    <scope>NUCLEOTIDE SEQUENCE [LARGE SCALE GENOMIC DNA]</scope>
    <source>
        <strain evidence="2">KCTC 42247</strain>
    </source>
</reference>
<name>A0ABW5U7Y4_9SPHI</name>
<accession>A0ABW5U7Y4</accession>
<evidence type="ECO:0000313" key="2">
    <source>
        <dbReference type="Proteomes" id="UP001597418"/>
    </source>
</evidence>
<comment type="caution">
    <text evidence="1">The sequence shown here is derived from an EMBL/GenBank/DDBJ whole genome shotgun (WGS) entry which is preliminary data.</text>
</comment>
<evidence type="ECO:0000313" key="1">
    <source>
        <dbReference type="EMBL" id="MFD2741940.1"/>
    </source>
</evidence>
<dbReference type="EMBL" id="JBHUMB010000005">
    <property type="protein sequence ID" value="MFD2741940.1"/>
    <property type="molecule type" value="Genomic_DNA"/>
</dbReference>
<dbReference type="Proteomes" id="UP001597418">
    <property type="component" value="Unassembled WGS sequence"/>
</dbReference>
<dbReference type="RefSeq" id="WP_066753100.1">
    <property type="nucleotide sequence ID" value="NZ_JBHUMB010000005.1"/>
</dbReference>
<evidence type="ECO:0008006" key="3">
    <source>
        <dbReference type="Google" id="ProtNLM"/>
    </source>
</evidence>
<gene>
    <name evidence="1" type="ORF">ACFSQ6_00870</name>
</gene>
<proteinExistence type="predicted"/>